<evidence type="ECO:0000313" key="2">
    <source>
        <dbReference type="EMBL" id="CAK1545079.1"/>
    </source>
</evidence>
<proteinExistence type="predicted"/>
<gene>
    <name evidence="2" type="ORF">LNINA_LOCUS4770</name>
</gene>
<sequence length="547" mass="61695">MSEGSFQSEKEPVVQVIFQHSIDDVSIEPPMSEWSSLLFEAPEGNIKKLQYEQGLYTPGSGEICAKYIPLSASSVLRHPYYNYPGVVDPGIKEALLKPEPQVIYPEDGQELYLALCKQSNLCPVRKFYRELQTMKIDLKYYGINPLGIRPMALSLKYNQFVTVMDLTDNFIDDDSCFHLGEMLIENVTLEELNLQGCRIGPEGLKRLLAHIHINKGLRTLNLCKNKLGDKGTEYLAKALFLGANIFNINLSYNGLGPNSLYPLCEAFETHNKLRSVDLSWNNIMSGNAVFSICQKFAQNENFEYLNLAWNALTGARVGNAARMILVKCPKLSGIYLNNNRLTSDVVGPICTGLLNSSSSILNTLDLSYNPLTPDDAFQLLACLKNRKVKLQKILMDNIMIKKEFLDLREDILKLKFRKNTVVTYGELKPVFVPQGVSMKEILFNRADFLCSKKKKDIALVLLQIHKVYGGLMDTKQFSREIKSLGAPLDEDVIEGLTYVFPGVVLAKSKTINLNDLVDYLSRKWPDRKLPPTPPPEPEPEQPVKEKK</sequence>
<dbReference type="SUPFAM" id="SSF52047">
    <property type="entry name" value="RNI-like"/>
    <property type="match status" value="1"/>
</dbReference>
<dbReference type="InterPro" id="IPR032675">
    <property type="entry name" value="LRR_dom_sf"/>
</dbReference>
<dbReference type="InterPro" id="IPR052394">
    <property type="entry name" value="LRR-containing"/>
</dbReference>
<dbReference type="Proteomes" id="UP001497472">
    <property type="component" value="Unassembled WGS sequence"/>
</dbReference>
<organism evidence="2 3">
    <name type="scientific">Leptosia nina</name>
    <dbReference type="NCBI Taxonomy" id="320188"/>
    <lineage>
        <taxon>Eukaryota</taxon>
        <taxon>Metazoa</taxon>
        <taxon>Ecdysozoa</taxon>
        <taxon>Arthropoda</taxon>
        <taxon>Hexapoda</taxon>
        <taxon>Insecta</taxon>
        <taxon>Pterygota</taxon>
        <taxon>Neoptera</taxon>
        <taxon>Endopterygota</taxon>
        <taxon>Lepidoptera</taxon>
        <taxon>Glossata</taxon>
        <taxon>Ditrysia</taxon>
        <taxon>Papilionoidea</taxon>
        <taxon>Pieridae</taxon>
        <taxon>Pierinae</taxon>
        <taxon>Leptosia</taxon>
    </lineage>
</organism>
<evidence type="ECO:0000256" key="1">
    <source>
        <dbReference type="SAM" id="MobiDB-lite"/>
    </source>
</evidence>
<protein>
    <submittedName>
        <fullName evidence="2">Uncharacterized protein</fullName>
    </submittedName>
</protein>
<reference evidence="2 3" key="1">
    <citation type="submission" date="2023-11" db="EMBL/GenBank/DDBJ databases">
        <authorList>
            <person name="Okamura Y."/>
        </authorList>
    </citation>
    <scope>NUCLEOTIDE SEQUENCE [LARGE SCALE GENOMIC DNA]</scope>
</reference>
<name>A0AAV1J994_9NEOP</name>
<keyword evidence="3" id="KW-1185">Reference proteome</keyword>
<dbReference type="PANTHER" id="PTHR24114">
    <property type="entry name" value="LEUCINE RICH REPEAT FAMILY PROTEIN"/>
    <property type="match status" value="1"/>
</dbReference>
<accession>A0AAV1J994</accession>
<dbReference type="SMART" id="SM00368">
    <property type="entry name" value="LRR_RI"/>
    <property type="match status" value="6"/>
</dbReference>
<dbReference type="Gene3D" id="3.80.10.10">
    <property type="entry name" value="Ribonuclease Inhibitor"/>
    <property type="match status" value="2"/>
</dbReference>
<comment type="caution">
    <text evidence="2">The sequence shown here is derived from an EMBL/GenBank/DDBJ whole genome shotgun (WGS) entry which is preliminary data.</text>
</comment>
<dbReference type="InterPro" id="IPR001611">
    <property type="entry name" value="Leu-rich_rpt"/>
</dbReference>
<dbReference type="Pfam" id="PF13516">
    <property type="entry name" value="LRR_6"/>
    <property type="match status" value="3"/>
</dbReference>
<dbReference type="PANTHER" id="PTHR24114:SF2">
    <property type="entry name" value="F-BOX DOMAIN-CONTAINING PROTEIN-RELATED"/>
    <property type="match status" value="1"/>
</dbReference>
<dbReference type="EMBL" id="CAVLEF010000006">
    <property type="protein sequence ID" value="CAK1545079.1"/>
    <property type="molecule type" value="Genomic_DNA"/>
</dbReference>
<evidence type="ECO:0000313" key="3">
    <source>
        <dbReference type="Proteomes" id="UP001497472"/>
    </source>
</evidence>
<feature type="region of interest" description="Disordered" evidence="1">
    <location>
        <begin position="523"/>
        <end position="547"/>
    </location>
</feature>
<dbReference type="AlphaFoldDB" id="A0AAV1J994"/>